<dbReference type="Proteomes" id="UP000294299">
    <property type="component" value="Chromosome NFRAN"/>
</dbReference>
<protein>
    <submittedName>
        <fullName evidence="1">Uncharacterized protein</fullName>
    </submittedName>
</protein>
<accession>A0A484IAY3</accession>
<dbReference type="SUPFAM" id="SSF53474">
    <property type="entry name" value="alpha/beta-Hydrolases"/>
    <property type="match status" value="1"/>
</dbReference>
<name>A0A484IAY3_9ARCH</name>
<dbReference type="KEGG" id="nfn:NFRAN_2111"/>
<organism evidence="1 2">
    <name type="scientific">Candidatus Nitrosocosmicus franklandianus</name>
    <dbReference type="NCBI Taxonomy" id="1798806"/>
    <lineage>
        <taxon>Archaea</taxon>
        <taxon>Nitrososphaerota</taxon>
        <taxon>Nitrososphaeria</taxon>
        <taxon>Nitrososphaerales</taxon>
        <taxon>Nitrososphaeraceae</taxon>
        <taxon>Candidatus Nitrosocosmicus</taxon>
    </lineage>
</organism>
<dbReference type="InterPro" id="IPR029058">
    <property type="entry name" value="AB_hydrolase_fold"/>
</dbReference>
<dbReference type="EMBL" id="LR216287">
    <property type="protein sequence ID" value="VFJ14433.1"/>
    <property type="molecule type" value="Genomic_DNA"/>
</dbReference>
<reference evidence="1 2" key="1">
    <citation type="submission" date="2019-02" db="EMBL/GenBank/DDBJ databases">
        <authorList>
            <person name="Lehtovirta-Morley E L."/>
        </authorList>
    </citation>
    <scope>NUCLEOTIDE SEQUENCE [LARGE SCALE GENOMIC DNA]</scope>
    <source>
        <strain evidence="1">NFRAN1</strain>
    </source>
</reference>
<sequence>MSTFQHNLSILDNIPLQKIRVGDINIAYKQIGEGAPILLISGSGNVMDVWSTHFLQELSNGHKVIIFDNRGIGNTTSGLKPFSIGQFVDNTAAFECLEFTRNRCTRLLYGFFCCANTGHNISRKSKSPHIIWCFMWWTRRHSSKSSSCGSTFGFCQQSDQR</sequence>
<evidence type="ECO:0000313" key="1">
    <source>
        <dbReference type="EMBL" id="VFJ14433.1"/>
    </source>
</evidence>
<dbReference type="Gene3D" id="3.40.50.1820">
    <property type="entry name" value="alpha/beta hydrolase"/>
    <property type="match status" value="1"/>
</dbReference>
<proteinExistence type="predicted"/>
<keyword evidence="2" id="KW-1185">Reference proteome</keyword>
<dbReference type="AlphaFoldDB" id="A0A484IAY3"/>
<evidence type="ECO:0000313" key="2">
    <source>
        <dbReference type="Proteomes" id="UP000294299"/>
    </source>
</evidence>
<gene>
    <name evidence="1" type="ORF">NFRAN_2111</name>
</gene>